<dbReference type="InterPro" id="IPR039424">
    <property type="entry name" value="SBP_5"/>
</dbReference>
<dbReference type="PROSITE" id="PS51257">
    <property type="entry name" value="PROKAR_LIPOPROTEIN"/>
    <property type="match status" value="1"/>
</dbReference>
<keyword evidence="3" id="KW-0813">Transport</keyword>
<dbReference type="Proteomes" id="UP001465426">
    <property type="component" value="Unassembled WGS sequence"/>
</dbReference>
<dbReference type="CDD" id="cd08504">
    <property type="entry name" value="PBP2_OppA"/>
    <property type="match status" value="1"/>
</dbReference>
<evidence type="ECO:0000256" key="3">
    <source>
        <dbReference type="ARBA" id="ARBA00022448"/>
    </source>
</evidence>
<evidence type="ECO:0000313" key="7">
    <source>
        <dbReference type="Proteomes" id="UP001465426"/>
    </source>
</evidence>
<dbReference type="PANTHER" id="PTHR30290">
    <property type="entry name" value="PERIPLASMIC BINDING COMPONENT OF ABC TRANSPORTER"/>
    <property type="match status" value="1"/>
</dbReference>
<dbReference type="InterPro" id="IPR000914">
    <property type="entry name" value="SBP_5_dom"/>
</dbReference>
<dbReference type="Gene3D" id="3.40.190.10">
    <property type="entry name" value="Periplasmic binding protein-like II"/>
    <property type="match status" value="1"/>
</dbReference>
<dbReference type="PIRSF" id="PIRSF002741">
    <property type="entry name" value="MppA"/>
    <property type="match status" value="1"/>
</dbReference>
<accession>A0ABV1F2G0</accession>
<dbReference type="RefSeq" id="WP_349204976.1">
    <property type="nucleotide sequence ID" value="NZ_JBBMFN010000034.1"/>
</dbReference>
<evidence type="ECO:0000256" key="1">
    <source>
        <dbReference type="ARBA" id="ARBA00004193"/>
    </source>
</evidence>
<dbReference type="Pfam" id="PF00496">
    <property type="entry name" value="SBP_bac_5"/>
    <property type="match status" value="1"/>
</dbReference>
<dbReference type="PROSITE" id="PS01040">
    <property type="entry name" value="SBP_BACTERIAL_5"/>
    <property type="match status" value="1"/>
</dbReference>
<evidence type="ECO:0000313" key="6">
    <source>
        <dbReference type="EMBL" id="MEQ2466763.1"/>
    </source>
</evidence>
<proteinExistence type="inferred from homology"/>
<gene>
    <name evidence="6" type="ORF">WMO63_13970</name>
</gene>
<organism evidence="6 7">
    <name type="scientific">Niallia hominis</name>
    <dbReference type="NCBI Taxonomy" id="3133173"/>
    <lineage>
        <taxon>Bacteria</taxon>
        <taxon>Bacillati</taxon>
        <taxon>Bacillota</taxon>
        <taxon>Bacilli</taxon>
        <taxon>Bacillales</taxon>
        <taxon>Bacillaceae</taxon>
        <taxon>Niallia</taxon>
    </lineage>
</organism>
<keyword evidence="4" id="KW-0732">Signal</keyword>
<dbReference type="SUPFAM" id="SSF53850">
    <property type="entry name" value="Periplasmic binding protein-like II"/>
    <property type="match status" value="1"/>
</dbReference>
<comment type="subcellular location">
    <subcellularLocation>
        <location evidence="1">Cell membrane</location>
        <topology evidence="1">Lipid-anchor</topology>
    </subcellularLocation>
</comment>
<dbReference type="PANTHER" id="PTHR30290:SF10">
    <property type="entry name" value="PERIPLASMIC OLIGOPEPTIDE-BINDING PROTEIN-RELATED"/>
    <property type="match status" value="1"/>
</dbReference>
<reference evidence="6 7" key="1">
    <citation type="submission" date="2024-03" db="EMBL/GenBank/DDBJ databases">
        <title>Human intestinal bacterial collection.</title>
        <authorList>
            <person name="Pauvert C."/>
            <person name="Hitch T.C.A."/>
            <person name="Clavel T."/>
        </authorList>
    </citation>
    <scope>NUCLEOTIDE SEQUENCE [LARGE SCALE GENOMIC DNA]</scope>
    <source>
        <strain evidence="6 7">CLA-SR-H024</strain>
    </source>
</reference>
<name>A0ABV1F2G0_9BACI</name>
<comment type="caution">
    <text evidence="6">The sequence shown here is derived from an EMBL/GenBank/DDBJ whole genome shotgun (WGS) entry which is preliminary data.</text>
</comment>
<dbReference type="Gene3D" id="3.10.105.10">
    <property type="entry name" value="Dipeptide-binding Protein, Domain 3"/>
    <property type="match status" value="1"/>
</dbReference>
<protein>
    <submittedName>
        <fullName evidence="6">Peptide ABC transporter substrate-binding protein</fullName>
    </submittedName>
</protein>
<evidence type="ECO:0000256" key="2">
    <source>
        <dbReference type="ARBA" id="ARBA00005695"/>
    </source>
</evidence>
<feature type="domain" description="Solute-binding protein family 5" evidence="5">
    <location>
        <begin position="81"/>
        <end position="459"/>
    </location>
</feature>
<dbReference type="Gene3D" id="3.90.76.10">
    <property type="entry name" value="Dipeptide-binding Protein, Domain 1"/>
    <property type="match status" value="1"/>
</dbReference>
<dbReference type="EMBL" id="JBBMFN010000034">
    <property type="protein sequence ID" value="MEQ2466763.1"/>
    <property type="molecule type" value="Genomic_DNA"/>
</dbReference>
<sequence>MRKWWMLNVTVVVLLTLLLSGCAGFSSSEEEKSSNEEVSSLNLALESDIPDLNQTKSTDGTSFTILNNVLEGLYRLDKDNKPQPAMAESVDISEDALTYTFHLREGIKWSNGEPVTAADFKYAWLKTLDPDTASEYAFIIAQFVKGAAEYNAGEADESAVAVDAPDDKTLVVTLNQPTPFFLDLTTFVTYFPLNQKFVEEVGYDKYALTADSILYNGPYVLTSYDQGTGVSLEKNKEYWDRENVAVDKVNLDVIKEASTALNLYDSGKLDKVYLQSSDVNSYKDKEGYGTETMFRTYFTQVNLQEKPFDNEKIRQAFQLAFDPKILTDTILNNGSLPGTGVVPSGISGNSSSTYREIAGDIFTPDPAKAKELLEEGIKESGELPPIELLASDDSVSKDTATFLQSEFKKNLGVDVSIVTKPFSGRLEAMREGDFMIAVNRWGADYNDPMTFIYEWFGQPASASRGYFEDSKYQELVLAAQKETDVDKRIDLFIEAEKILIDKGIVGPLYFDGRAFMINPKVKGLELPPGGSLELKYVTIEK</sequence>
<dbReference type="InterPro" id="IPR023765">
    <property type="entry name" value="SBP_5_CS"/>
</dbReference>
<comment type="similarity">
    <text evidence="2">Belongs to the bacterial solute-binding protein 5 family.</text>
</comment>
<keyword evidence="7" id="KW-1185">Reference proteome</keyword>
<evidence type="ECO:0000256" key="4">
    <source>
        <dbReference type="ARBA" id="ARBA00022729"/>
    </source>
</evidence>
<dbReference type="InterPro" id="IPR030678">
    <property type="entry name" value="Peptide/Ni-bd"/>
</dbReference>
<evidence type="ECO:0000259" key="5">
    <source>
        <dbReference type="Pfam" id="PF00496"/>
    </source>
</evidence>